<dbReference type="InterPro" id="IPR036554">
    <property type="entry name" value="GHMP_kinase_C_sf"/>
</dbReference>
<keyword evidence="12 19" id="KW-0752">Steroid biosynthesis</keyword>
<dbReference type="AlphaFoldDB" id="A0A1D2VDV8"/>
<comment type="pathway">
    <text evidence="18 19">Isoprenoid biosynthesis; isopentenyl diphosphate biosynthesis via mevalonate pathway; isopentenyl diphosphate from (R)-mevalonate: step 1/3.</text>
</comment>
<dbReference type="Gene3D" id="3.30.70.890">
    <property type="entry name" value="GHMP kinase, C-terminal domain"/>
    <property type="match status" value="1"/>
</dbReference>
<dbReference type="EMBL" id="KV454484">
    <property type="protein sequence ID" value="ODV59831.1"/>
    <property type="molecule type" value="Genomic_DNA"/>
</dbReference>
<dbReference type="OrthoDB" id="1652964at2759"/>
<evidence type="ECO:0000256" key="8">
    <source>
        <dbReference type="ARBA" id="ARBA00022741"/>
    </source>
</evidence>
<evidence type="ECO:0000256" key="6">
    <source>
        <dbReference type="ARBA" id="ARBA00022679"/>
    </source>
</evidence>
<dbReference type="EC" id="2.7.1.36" evidence="3 19"/>
<dbReference type="Pfam" id="PF08544">
    <property type="entry name" value="GHMP_kinases_C"/>
    <property type="match status" value="1"/>
</dbReference>
<accession>A0A1D2VDV8</accession>
<dbReference type="GO" id="GO:0004496">
    <property type="term" value="F:mevalonate kinase activity"/>
    <property type="evidence" value="ECO:0007669"/>
    <property type="project" value="UniProtKB-EC"/>
</dbReference>
<feature type="domain" description="GHMP kinase N-terminal" evidence="21">
    <location>
        <begin position="196"/>
        <end position="283"/>
    </location>
</feature>
<dbReference type="GO" id="GO:0006696">
    <property type="term" value="P:ergosterol biosynthetic process"/>
    <property type="evidence" value="ECO:0007669"/>
    <property type="project" value="TreeGrafter"/>
</dbReference>
<keyword evidence="20" id="KW-0472">Membrane</keyword>
<dbReference type="InterPro" id="IPR013750">
    <property type="entry name" value="GHMP_kinase_C_dom"/>
</dbReference>
<evidence type="ECO:0000256" key="4">
    <source>
        <dbReference type="ARBA" id="ARBA00022490"/>
    </source>
</evidence>
<dbReference type="PANTHER" id="PTHR43290">
    <property type="entry name" value="MEVALONATE KINASE"/>
    <property type="match status" value="1"/>
</dbReference>
<evidence type="ECO:0000256" key="14">
    <source>
        <dbReference type="ARBA" id="ARBA00023098"/>
    </source>
</evidence>
<dbReference type="GO" id="GO:0046872">
    <property type="term" value="F:metal ion binding"/>
    <property type="evidence" value="ECO:0007669"/>
    <property type="project" value="UniProtKB-KW"/>
</dbReference>
<evidence type="ECO:0000256" key="1">
    <source>
        <dbReference type="ARBA" id="ARBA00004496"/>
    </source>
</evidence>
<keyword evidence="14 19" id="KW-0443">Lipid metabolism</keyword>
<gene>
    <name evidence="23" type="ORF">ASCRUDRAFT_76781</name>
</gene>
<evidence type="ECO:0000256" key="17">
    <source>
        <dbReference type="ARBA" id="ARBA00029310"/>
    </source>
</evidence>
<dbReference type="InterPro" id="IPR006203">
    <property type="entry name" value="GHMP_knse_ATP-bd_CS"/>
</dbReference>
<dbReference type="SUPFAM" id="SSF55060">
    <property type="entry name" value="GHMP Kinase, C-terminal domain"/>
    <property type="match status" value="1"/>
</dbReference>
<dbReference type="GO" id="GO:0005524">
    <property type="term" value="F:ATP binding"/>
    <property type="evidence" value="ECO:0007669"/>
    <property type="project" value="UniProtKB-KW"/>
</dbReference>
<dbReference type="InterPro" id="IPR006204">
    <property type="entry name" value="GHMP_kinase_N_dom"/>
</dbReference>
<dbReference type="InterPro" id="IPR006205">
    <property type="entry name" value="Mev_gal_kin"/>
</dbReference>
<dbReference type="STRING" id="1344418.A0A1D2VDV8"/>
<evidence type="ECO:0000259" key="21">
    <source>
        <dbReference type="Pfam" id="PF00288"/>
    </source>
</evidence>
<evidence type="ECO:0000256" key="18">
    <source>
        <dbReference type="ARBA" id="ARBA00029438"/>
    </source>
</evidence>
<keyword evidence="20" id="KW-1133">Transmembrane helix</keyword>
<name>A0A1D2VDV8_9ASCO</name>
<evidence type="ECO:0000256" key="19">
    <source>
        <dbReference type="RuleBase" id="RU363087"/>
    </source>
</evidence>
<keyword evidence="10 19" id="KW-0067">ATP-binding</keyword>
<dbReference type="RefSeq" id="XP_020046138.1">
    <property type="nucleotide sequence ID" value="XM_020193612.1"/>
</dbReference>
<dbReference type="NCBIfam" id="TIGR00549">
    <property type="entry name" value="mevalon_kin"/>
    <property type="match status" value="1"/>
</dbReference>
<evidence type="ECO:0000259" key="22">
    <source>
        <dbReference type="Pfam" id="PF08544"/>
    </source>
</evidence>
<evidence type="ECO:0000256" key="9">
    <source>
        <dbReference type="ARBA" id="ARBA00022777"/>
    </source>
</evidence>
<keyword evidence="13 19" id="KW-0756">Sterol biosynthesis</keyword>
<keyword evidence="8 19" id="KW-0547">Nucleotide-binding</keyword>
<keyword evidence="4 19" id="KW-0963">Cytoplasm</keyword>
<keyword evidence="6 19" id="KW-0808">Transferase</keyword>
<evidence type="ECO:0000313" key="23">
    <source>
        <dbReference type="EMBL" id="ODV59831.1"/>
    </source>
</evidence>
<comment type="subcellular location">
    <subcellularLocation>
        <location evidence="1 19">Cytoplasm</location>
    </subcellularLocation>
</comment>
<comment type="catalytic activity">
    <reaction evidence="17">
        <text>(R)-mevalonate + ATP = (R)-5-phosphomevalonate + ADP + H(+)</text>
        <dbReference type="Rhea" id="RHEA:17065"/>
        <dbReference type="ChEBI" id="CHEBI:15378"/>
        <dbReference type="ChEBI" id="CHEBI:30616"/>
        <dbReference type="ChEBI" id="CHEBI:36464"/>
        <dbReference type="ChEBI" id="CHEBI:58146"/>
        <dbReference type="ChEBI" id="CHEBI:456216"/>
        <dbReference type="EC" id="2.7.1.36"/>
    </reaction>
    <physiologicalReaction direction="left-to-right" evidence="17">
        <dbReference type="Rhea" id="RHEA:17066"/>
    </physiologicalReaction>
</comment>
<keyword evidence="11" id="KW-0460">Magnesium</keyword>
<dbReference type="FunCoup" id="A0A1D2VDV8">
    <property type="interactions" value="448"/>
</dbReference>
<evidence type="ECO:0000256" key="13">
    <source>
        <dbReference type="ARBA" id="ARBA00023011"/>
    </source>
</evidence>
<feature type="domain" description="GHMP kinase C-terminal" evidence="22">
    <location>
        <begin position="370"/>
        <end position="426"/>
    </location>
</feature>
<dbReference type="UniPathway" id="UPA00057">
    <property type="reaction ID" value="UER00098"/>
</dbReference>
<evidence type="ECO:0000256" key="10">
    <source>
        <dbReference type="ARBA" id="ARBA00022840"/>
    </source>
</evidence>
<evidence type="ECO:0000256" key="2">
    <source>
        <dbReference type="ARBA" id="ARBA00006495"/>
    </source>
</evidence>
<dbReference type="PANTHER" id="PTHR43290:SF2">
    <property type="entry name" value="MEVALONATE KINASE"/>
    <property type="match status" value="1"/>
</dbReference>
<evidence type="ECO:0000256" key="3">
    <source>
        <dbReference type="ARBA" id="ARBA00012103"/>
    </source>
</evidence>
<proteinExistence type="inferred from homology"/>
<keyword evidence="9 19" id="KW-0418">Kinase</keyword>
<keyword evidence="15 19" id="KW-1207">Sterol metabolism</keyword>
<feature type="transmembrane region" description="Helical" evidence="20">
    <location>
        <begin position="35"/>
        <end position="54"/>
    </location>
</feature>
<evidence type="ECO:0000256" key="5">
    <source>
        <dbReference type="ARBA" id="ARBA00022516"/>
    </source>
</evidence>
<dbReference type="Pfam" id="PF00288">
    <property type="entry name" value="GHMP_kinases_N"/>
    <property type="match status" value="1"/>
</dbReference>
<evidence type="ECO:0000256" key="20">
    <source>
        <dbReference type="SAM" id="Phobius"/>
    </source>
</evidence>
<dbReference type="PROSITE" id="PS00627">
    <property type="entry name" value="GHMP_KINASES_ATP"/>
    <property type="match status" value="1"/>
</dbReference>
<evidence type="ECO:0000313" key="24">
    <source>
        <dbReference type="Proteomes" id="UP000095038"/>
    </source>
</evidence>
<dbReference type="InterPro" id="IPR014721">
    <property type="entry name" value="Ribsml_uS5_D2-typ_fold_subgr"/>
</dbReference>
<dbReference type="InterPro" id="IPR020568">
    <property type="entry name" value="Ribosomal_Su5_D2-typ_SF"/>
</dbReference>
<evidence type="ECO:0000256" key="12">
    <source>
        <dbReference type="ARBA" id="ARBA00022955"/>
    </source>
</evidence>
<keyword evidence="20" id="KW-0812">Transmembrane</keyword>
<protein>
    <recommendedName>
        <fullName evidence="3 19">Mevalonate kinase</fullName>
        <shortName evidence="19">MK</shortName>
        <ecNumber evidence="3 19">2.7.1.36</ecNumber>
    </recommendedName>
</protein>
<keyword evidence="5 19" id="KW-0444">Lipid biosynthesis</keyword>
<dbReference type="GeneID" id="30967248"/>
<dbReference type="FunFam" id="3.30.70.890:FF:000003">
    <property type="entry name" value="Mevalonate kinase"/>
    <property type="match status" value="1"/>
</dbReference>
<keyword evidence="24" id="KW-1185">Reference proteome</keyword>
<keyword evidence="16 19" id="KW-0753">Steroid metabolism</keyword>
<feature type="transmembrane region" description="Helical" evidence="20">
    <location>
        <begin position="61"/>
        <end position="81"/>
    </location>
</feature>
<comment type="function">
    <text evidence="19">Mevalonate kinase; part of the second module of ergosterol biosynthesis pathway that includes the middle steps of the pathway. The second module is carried out in the vacuole and involves the formation of farnesyl diphosphate, which is also an important intermediate in the biosynthesis of ubiquinone, dolichol, heme and prenylated proteins.</text>
</comment>
<dbReference type="Proteomes" id="UP000095038">
    <property type="component" value="Unassembled WGS sequence"/>
</dbReference>
<dbReference type="GO" id="GO:0005829">
    <property type="term" value="C:cytosol"/>
    <property type="evidence" value="ECO:0007669"/>
    <property type="project" value="TreeGrafter"/>
</dbReference>
<dbReference type="InParanoid" id="A0A1D2VDV8"/>
<dbReference type="PRINTS" id="PR00959">
    <property type="entry name" value="MEVGALKINASE"/>
</dbReference>
<reference evidence="24" key="1">
    <citation type="submission" date="2016-05" db="EMBL/GenBank/DDBJ databases">
        <title>Comparative genomics of biotechnologically important yeasts.</title>
        <authorList>
            <consortium name="DOE Joint Genome Institute"/>
            <person name="Riley R."/>
            <person name="Haridas S."/>
            <person name="Wolfe K.H."/>
            <person name="Lopes M.R."/>
            <person name="Hittinger C.T."/>
            <person name="Goker M."/>
            <person name="Salamov A."/>
            <person name="Wisecaver J."/>
            <person name="Long T.M."/>
            <person name="Aerts A.L."/>
            <person name="Barry K."/>
            <person name="Choi C."/>
            <person name="Clum A."/>
            <person name="Coughlan A.Y."/>
            <person name="Deshpande S."/>
            <person name="Douglass A.P."/>
            <person name="Hanson S.J."/>
            <person name="Klenk H.-P."/>
            <person name="Labutti K."/>
            <person name="Lapidus A."/>
            <person name="Lindquist E."/>
            <person name="Lipzen A."/>
            <person name="Meier-Kolthoff J.P."/>
            <person name="Ohm R.A."/>
            <person name="Otillar R.P."/>
            <person name="Pangilinan J."/>
            <person name="Peng Y."/>
            <person name="Rokas A."/>
            <person name="Rosa C.A."/>
            <person name="Scheuner C."/>
            <person name="Sibirny A.A."/>
            <person name="Slot J.C."/>
            <person name="Stielow J.B."/>
            <person name="Sun H."/>
            <person name="Kurtzman C.P."/>
            <person name="Blackwell M."/>
            <person name="Grigoriev I.V."/>
            <person name="Jeffries T.W."/>
        </authorList>
    </citation>
    <scope>NUCLEOTIDE SEQUENCE [LARGE SCALE GENOMIC DNA]</scope>
    <source>
        <strain evidence="24">DSM 1968</strain>
    </source>
</reference>
<evidence type="ECO:0000256" key="11">
    <source>
        <dbReference type="ARBA" id="ARBA00022842"/>
    </source>
</evidence>
<dbReference type="Gene3D" id="3.30.230.10">
    <property type="match status" value="2"/>
</dbReference>
<organism evidence="23 24">
    <name type="scientific">Ascoidea rubescens DSM 1968</name>
    <dbReference type="NCBI Taxonomy" id="1344418"/>
    <lineage>
        <taxon>Eukaryota</taxon>
        <taxon>Fungi</taxon>
        <taxon>Dikarya</taxon>
        <taxon>Ascomycota</taxon>
        <taxon>Saccharomycotina</taxon>
        <taxon>Saccharomycetes</taxon>
        <taxon>Ascoideaceae</taxon>
        <taxon>Ascoidea</taxon>
    </lineage>
</organism>
<evidence type="ECO:0000256" key="16">
    <source>
        <dbReference type="ARBA" id="ARBA00023221"/>
    </source>
</evidence>
<comment type="similarity">
    <text evidence="2 19">Belongs to the GHMP kinase family. Mevalonate kinase subfamily.</text>
</comment>
<evidence type="ECO:0000256" key="15">
    <source>
        <dbReference type="ARBA" id="ARBA00023166"/>
    </source>
</evidence>
<evidence type="ECO:0000256" key="7">
    <source>
        <dbReference type="ARBA" id="ARBA00022723"/>
    </source>
</evidence>
<sequence>MEKSFVVSAPGKVIIFGEHAAVYGKVCISLSFPAFRNYSIISSVFLSCYSLLIIHIRSLYILPLVFNRNLIIIFHFVLTFFPSPPFSFSALQKPAIAAAVSLRTYLLVSPNGDKDKDFIKLDLPDIDFSHSWKISDLPWSIIPSNNVDNTPVFRPKPTESLIPEVVSKLSEFIYDITNPIHYNSAYAFLYLYLFLLNKSTPACTFTIRSTLPIGAGLGSSASMAVCLAASLSILGTHVSPPTLQYDDFSITNSTDSSFIDSWSFMAEKCIHGNPSGIDNTVACHGGAIMFQRMKSSIPSVKTLIKNFPTLKLLLTNTAHPRKTSDLVSKVASLTNQFPLVSGSILDAIESLTKEAYNLIIRPFFDNDSKNRLRDLFRINHGLLVSLGVSHPSLEKVKLLADKLDLGETKLTGAGGGGCAITLLKDDIDTSKIDSLLNQYQNEGFEAFETTLGGKGVGLMYPSVNPSTNLNDPTVDLSHFTPNGFISIESKINIEKFIGIENNPEWRFW</sequence>
<dbReference type="SUPFAM" id="SSF54211">
    <property type="entry name" value="Ribosomal protein S5 domain 2-like"/>
    <property type="match status" value="2"/>
</dbReference>
<keyword evidence="7" id="KW-0479">Metal-binding</keyword>
<dbReference type="GO" id="GO:0019287">
    <property type="term" value="P:isopentenyl diphosphate biosynthetic process, mevalonate pathway"/>
    <property type="evidence" value="ECO:0007669"/>
    <property type="project" value="UniProtKB-UniPathway"/>
</dbReference>